<feature type="signal peptide" evidence="1">
    <location>
        <begin position="1"/>
        <end position="16"/>
    </location>
</feature>
<sequence>MRRLWVYLWSVAFVAAASFDPTNIPGMFLNYLTGNGATQLTSPEYSNVYHENNRGYGHTHRNNEGFFIRPEGQEFIDNIYREHKKHPNVQPVVVHAIRPVATIPLLNARFGAGDENSKVEWVDLSNHNQNGNKHKVESADLSQFFELTNPNKPATNIHVVDPSNLNEFFEITNHNQPHNHHHNVNPNQFFHNTNPHQPTHNHHGEQTANLNEFFQITNPHQPTHNHHSEQPADWTDTNHMVEPNPFFQPGNRHENFQTNPNVNEGSFDEDAKDEETETKECKPSLTHVKGKSKCQDKLIFNENFKSLRHNVWKIEQKIATAPDYEFVVYVDRPETRQIINGGGLEIKPVMLEELFGRETLQKGIDLGKNCTVKEESSCKMVSDAGFMVPPVASALLTTKGKFSFKYGRVEIRAKLPAGDWVYPILYLNPMRELYGKDFESGQIRIAFTEGNSMSNRILKGGIILGKGELARNYGLRNVTSERAWADDFHNFQLKWTPDEFVVSVDGTEYGRIEPPKEGFVSLANELKIDNSGDWINGSPLAPFDKEMCLEVGVGVGGFSFDDRSDGTKPWRNRERLQVKKFYDDRAQWLPTWKKGSSMIIDYIKIWAL</sequence>
<dbReference type="GO" id="GO:0004553">
    <property type="term" value="F:hydrolase activity, hydrolyzing O-glycosyl compounds"/>
    <property type="evidence" value="ECO:0007669"/>
    <property type="project" value="InterPro"/>
</dbReference>
<evidence type="ECO:0000313" key="4">
    <source>
        <dbReference type="Proteomes" id="UP001153712"/>
    </source>
</evidence>
<dbReference type="PANTHER" id="PTHR10963:SF60">
    <property type="entry name" value="GRAM-NEGATIVE BACTERIA-BINDING PROTEIN 1-RELATED"/>
    <property type="match status" value="1"/>
</dbReference>
<dbReference type="InterPro" id="IPR013320">
    <property type="entry name" value="ConA-like_dom_sf"/>
</dbReference>
<evidence type="ECO:0000313" key="3">
    <source>
        <dbReference type="EMBL" id="CAG9855842.1"/>
    </source>
</evidence>
<feature type="domain" description="GH16" evidence="2">
    <location>
        <begin position="252"/>
        <end position="608"/>
    </location>
</feature>
<dbReference type="AlphaFoldDB" id="A0A9N9TKW5"/>
<dbReference type="Pfam" id="PF00722">
    <property type="entry name" value="Glyco_hydro_16"/>
    <property type="match status" value="1"/>
</dbReference>
<protein>
    <recommendedName>
        <fullName evidence="2">GH16 domain-containing protein</fullName>
    </recommendedName>
</protein>
<gene>
    <name evidence="3" type="ORF">PHYEVI_LOCUS2279</name>
</gene>
<evidence type="ECO:0000259" key="2">
    <source>
        <dbReference type="PROSITE" id="PS51762"/>
    </source>
</evidence>
<proteinExistence type="predicted"/>
<dbReference type="Gene3D" id="2.60.120.200">
    <property type="match status" value="1"/>
</dbReference>
<accession>A0A9N9TKW5</accession>
<organism evidence="3 4">
    <name type="scientific">Phyllotreta striolata</name>
    <name type="common">Striped flea beetle</name>
    <name type="synonym">Crioceris striolata</name>
    <dbReference type="NCBI Taxonomy" id="444603"/>
    <lineage>
        <taxon>Eukaryota</taxon>
        <taxon>Metazoa</taxon>
        <taxon>Ecdysozoa</taxon>
        <taxon>Arthropoda</taxon>
        <taxon>Hexapoda</taxon>
        <taxon>Insecta</taxon>
        <taxon>Pterygota</taxon>
        <taxon>Neoptera</taxon>
        <taxon>Endopterygota</taxon>
        <taxon>Coleoptera</taxon>
        <taxon>Polyphaga</taxon>
        <taxon>Cucujiformia</taxon>
        <taxon>Chrysomeloidea</taxon>
        <taxon>Chrysomelidae</taxon>
        <taxon>Galerucinae</taxon>
        <taxon>Alticini</taxon>
        <taxon>Phyllotreta</taxon>
    </lineage>
</organism>
<reference evidence="3" key="1">
    <citation type="submission" date="2022-01" db="EMBL/GenBank/DDBJ databases">
        <authorList>
            <person name="King R."/>
        </authorList>
    </citation>
    <scope>NUCLEOTIDE SEQUENCE</scope>
</reference>
<feature type="chain" id="PRO_5040169491" description="GH16 domain-containing protein" evidence="1">
    <location>
        <begin position="17"/>
        <end position="608"/>
    </location>
</feature>
<keyword evidence="4" id="KW-1185">Reference proteome</keyword>
<evidence type="ECO:0000256" key="1">
    <source>
        <dbReference type="SAM" id="SignalP"/>
    </source>
</evidence>
<dbReference type="GO" id="GO:0005975">
    <property type="term" value="P:carbohydrate metabolic process"/>
    <property type="evidence" value="ECO:0007669"/>
    <property type="project" value="InterPro"/>
</dbReference>
<dbReference type="OrthoDB" id="4781at2759"/>
<dbReference type="EMBL" id="OU900104">
    <property type="protein sequence ID" value="CAG9855842.1"/>
    <property type="molecule type" value="Genomic_DNA"/>
</dbReference>
<dbReference type="PROSITE" id="PS51762">
    <property type="entry name" value="GH16_2"/>
    <property type="match status" value="1"/>
</dbReference>
<name>A0A9N9TKW5_PHYSR</name>
<dbReference type="SUPFAM" id="SSF49899">
    <property type="entry name" value="Concanavalin A-like lectins/glucanases"/>
    <property type="match status" value="1"/>
</dbReference>
<dbReference type="InterPro" id="IPR000757">
    <property type="entry name" value="Beta-glucanase-like"/>
</dbReference>
<dbReference type="InterPro" id="IPR050546">
    <property type="entry name" value="Glycosyl_Hydrlase_16"/>
</dbReference>
<dbReference type="PANTHER" id="PTHR10963">
    <property type="entry name" value="GLYCOSYL HYDROLASE-RELATED"/>
    <property type="match status" value="1"/>
</dbReference>
<dbReference type="Proteomes" id="UP001153712">
    <property type="component" value="Chromosome 11"/>
</dbReference>
<keyword evidence="1" id="KW-0732">Signal</keyword>